<proteinExistence type="predicted"/>
<comment type="caution">
    <text evidence="2">The sequence shown here is derived from an EMBL/GenBank/DDBJ whole genome shotgun (WGS) entry which is preliminary data.</text>
</comment>
<organism evidence="2 3">
    <name type="scientific">Candolleomyces aberdarensis</name>
    <dbReference type="NCBI Taxonomy" id="2316362"/>
    <lineage>
        <taxon>Eukaryota</taxon>
        <taxon>Fungi</taxon>
        <taxon>Dikarya</taxon>
        <taxon>Basidiomycota</taxon>
        <taxon>Agaricomycotina</taxon>
        <taxon>Agaricomycetes</taxon>
        <taxon>Agaricomycetidae</taxon>
        <taxon>Agaricales</taxon>
        <taxon>Agaricineae</taxon>
        <taxon>Psathyrellaceae</taxon>
        <taxon>Candolleomyces</taxon>
    </lineage>
</organism>
<evidence type="ECO:0000256" key="1">
    <source>
        <dbReference type="SAM" id="Coils"/>
    </source>
</evidence>
<evidence type="ECO:0000313" key="2">
    <source>
        <dbReference type="EMBL" id="RXW13164.1"/>
    </source>
</evidence>
<accession>A0A4Q2D4A5</accession>
<dbReference type="Proteomes" id="UP000290288">
    <property type="component" value="Unassembled WGS sequence"/>
</dbReference>
<name>A0A4Q2D4A5_9AGAR</name>
<dbReference type="OrthoDB" id="3261436at2759"/>
<dbReference type="AlphaFoldDB" id="A0A4Q2D4A5"/>
<reference evidence="2 3" key="1">
    <citation type="submission" date="2019-01" db="EMBL/GenBank/DDBJ databases">
        <title>Draft genome sequence of Psathyrella aberdarensis IHI B618.</title>
        <authorList>
            <person name="Buettner E."/>
            <person name="Kellner H."/>
        </authorList>
    </citation>
    <scope>NUCLEOTIDE SEQUENCE [LARGE SCALE GENOMIC DNA]</scope>
    <source>
        <strain evidence="2 3">IHI B618</strain>
    </source>
</reference>
<dbReference type="EMBL" id="SDEE01000994">
    <property type="protein sequence ID" value="RXW13164.1"/>
    <property type="molecule type" value="Genomic_DNA"/>
</dbReference>
<protein>
    <submittedName>
        <fullName evidence="2">Uncharacterized protein</fullName>
    </submittedName>
</protein>
<keyword evidence="3" id="KW-1185">Reference proteome</keyword>
<evidence type="ECO:0000313" key="3">
    <source>
        <dbReference type="Proteomes" id="UP000290288"/>
    </source>
</evidence>
<keyword evidence="1" id="KW-0175">Coiled coil</keyword>
<sequence>MMPTYKIPLWLPSQIGNQAPFDHALARLEFQLREAQAHEALGTLRRSLQMRATFYDTKDRWARGQKQNTRSKNAINSAQARINVARDEYRVARAALVNLSKLLSQPMDESLHVLNDSDIRSMKTTETDRDSAGRVFTLSKALRSLEDEDIRPVHETAPGTVGLTGETRKTLSWIWRGGKITGAEEDSYYDEEIRVEWAKSRSRVARYREEIRIVEEEMNRTLRFWNWKADQWTKLASIQDTRTLDSSVQDGMQAYARRQADMCRRLKVSFESQWAGTSEIISKSQKLAENPDAWYKMKEKEEEELEAAKLRRLASRALGQK</sequence>
<feature type="coiled-coil region" evidence="1">
    <location>
        <begin position="68"/>
        <end position="95"/>
    </location>
</feature>
<dbReference type="STRING" id="2316362.A0A4Q2D4A5"/>
<gene>
    <name evidence="2" type="ORF">EST38_g12692</name>
</gene>